<reference evidence="1" key="1">
    <citation type="submission" date="2023-03" db="EMBL/GenBank/DDBJ databases">
        <title>Massive genome expansion in bonnet fungi (Mycena s.s.) driven by repeated elements and novel gene families across ecological guilds.</title>
        <authorList>
            <consortium name="Lawrence Berkeley National Laboratory"/>
            <person name="Harder C.B."/>
            <person name="Miyauchi S."/>
            <person name="Viragh M."/>
            <person name="Kuo A."/>
            <person name="Thoen E."/>
            <person name="Andreopoulos B."/>
            <person name="Lu D."/>
            <person name="Skrede I."/>
            <person name="Drula E."/>
            <person name="Henrissat B."/>
            <person name="Morin E."/>
            <person name="Kohler A."/>
            <person name="Barry K."/>
            <person name="LaButti K."/>
            <person name="Morin E."/>
            <person name="Salamov A."/>
            <person name="Lipzen A."/>
            <person name="Mereny Z."/>
            <person name="Hegedus B."/>
            <person name="Baldrian P."/>
            <person name="Stursova M."/>
            <person name="Weitz H."/>
            <person name="Taylor A."/>
            <person name="Grigoriev I.V."/>
            <person name="Nagy L.G."/>
            <person name="Martin F."/>
            <person name="Kauserud H."/>
        </authorList>
    </citation>
    <scope>NUCLEOTIDE SEQUENCE</scope>
    <source>
        <strain evidence="1">CBHHK188m</strain>
    </source>
</reference>
<dbReference type="AlphaFoldDB" id="A0AAD7IGH7"/>
<protein>
    <submittedName>
        <fullName evidence="1">Uncharacterized protein</fullName>
    </submittedName>
</protein>
<dbReference type="EMBL" id="JARJLG010000123">
    <property type="protein sequence ID" value="KAJ7741419.1"/>
    <property type="molecule type" value="Genomic_DNA"/>
</dbReference>
<proteinExistence type="predicted"/>
<accession>A0AAD7IGH7</accession>
<evidence type="ECO:0000313" key="2">
    <source>
        <dbReference type="Proteomes" id="UP001215280"/>
    </source>
</evidence>
<keyword evidence="2" id="KW-1185">Reference proteome</keyword>
<dbReference type="Proteomes" id="UP001215280">
    <property type="component" value="Unassembled WGS sequence"/>
</dbReference>
<sequence>MHSASDALDKEALAALKLALDNVHSYLTVLKKPHRRVTSWILANQEKDRFTRLNSALDRALALFSSAEIVSTAHEVRSNTHTVGALATNVGRVDSNLTVIRADLDKLLDMKLRGSKTTAFVLFSTSDLQLIFFFRSVGCYLRLPVGMETRTPIISYLVTYAPLSTSVVLPSP</sequence>
<evidence type="ECO:0000313" key="1">
    <source>
        <dbReference type="EMBL" id="KAJ7741419.1"/>
    </source>
</evidence>
<gene>
    <name evidence="1" type="ORF">DFH07DRAFT_57340</name>
</gene>
<comment type="caution">
    <text evidence="1">The sequence shown here is derived from an EMBL/GenBank/DDBJ whole genome shotgun (WGS) entry which is preliminary data.</text>
</comment>
<name>A0AAD7IGH7_9AGAR</name>
<organism evidence="1 2">
    <name type="scientific">Mycena maculata</name>
    <dbReference type="NCBI Taxonomy" id="230809"/>
    <lineage>
        <taxon>Eukaryota</taxon>
        <taxon>Fungi</taxon>
        <taxon>Dikarya</taxon>
        <taxon>Basidiomycota</taxon>
        <taxon>Agaricomycotina</taxon>
        <taxon>Agaricomycetes</taxon>
        <taxon>Agaricomycetidae</taxon>
        <taxon>Agaricales</taxon>
        <taxon>Marasmiineae</taxon>
        <taxon>Mycenaceae</taxon>
        <taxon>Mycena</taxon>
    </lineage>
</organism>